<dbReference type="EMBL" id="CAJNDS010000157">
    <property type="protein sequence ID" value="CAE6971569.1"/>
    <property type="molecule type" value="Genomic_DNA"/>
</dbReference>
<reference evidence="3" key="1">
    <citation type="submission" date="2021-02" db="EMBL/GenBank/DDBJ databases">
        <authorList>
            <person name="Dougan E. K."/>
            <person name="Rhodes N."/>
            <person name="Thang M."/>
            <person name="Chan C."/>
        </authorList>
    </citation>
    <scope>NUCLEOTIDE SEQUENCE</scope>
</reference>
<feature type="signal peptide" evidence="1">
    <location>
        <begin position="1"/>
        <end position="23"/>
    </location>
</feature>
<name>A0A812I243_9DINO</name>
<keyword evidence="1" id="KW-0732">Signal</keyword>
<comment type="caution">
    <text evidence="3">The sequence shown here is derived from an EMBL/GenBank/DDBJ whole genome shotgun (WGS) entry which is preliminary data.</text>
</comment>
<dbReference type="InterPro" id="IPR006598">
    <property type="entry name" value="CAP10"/>
</dbReference>
<dbReference type="SMART" id="SM00672">
    <property type="entry name" value="CAP10"/>
    <property type="match status" value="1"/>
</dbReference>
<sequence length="412" mass="46376">MLRGTPCRWTWSVLSILLTRSLAARPLHPPDVCVHSGAEVYAQIYRDLAPYGALDAQHFAFYDGFCARRQKACIRLRIVNGAAYVLDMFPGYQSRHRSTLHALHRVMSRFGNLPDVEVTIDLTDGELQNINLPILVITHKKDAPAGILYPDFTFYSWPESVCPSSETETSHNYDHLYRLFRERWGVRARWLNRSDTLFWRGAPVEDQGARSVALQQIAAVENSDAKFISWKAVSSTGQNDVQGCVGLLEQCQYRYLAFLAGTTYSSRIKYQLLCGSLVLAEEPRFVEWWSRLLVPGVHYAQVEKNWATVQPLMQLLRQNPKRAEAVARQGQRLALTALSPTAVDCYWWMLLALSSRVLPPATGPLGPNARPLEDALLLPEDATLSSLQGLKGGVSMHVAPKPETQEPTTYYT</sequence>
<dbReference type="Pfam" id="PF05686">
    <property type="entry name" value="Glyco_transf_90"/>
    <property type="match status" value="1"/>
</dbReference>
<feature type="chain" id="PRO_5032714228" evidence="1">
    <location>
        <begin position="24"/>
        <end position="412"/>
    </location>
</feature>
<protein>
    <submittedName>
        <fullName evidence="3">Poglut1 protein</fullName>
    </submittedName>
</protein>
<accession>A0A812I243</accession>
<proteinExistence type="predicted"/>
<organism evidence="3 4">
    <name type="scientific">Symbiodinium natans</name>
    <dbReference type="NCBI Taxonomy" id="878477"/>
    <lineage>
        <taxon>Eukaryota</taxon>
        <taxon>Sar</taxon>
        <taxon>Alveolata</taxon>
        <taxon>Dinophyceae</taxon>
        <taxon>Suessiales</taxon>
        <taxon>Symbiodiniaceae</taxon>
        <taxon>Symbiodinium</taxon>
    </lineage>
</organism>
<evidence type="ECO:0000313" key="3">
    <source>
        <dbReference type="EMBL" id="CAE6971569.1"/>
    </source>
</evidence>
<evidence type="ECO:0000256" key="1">
    <source>
        <dbReference type="SAM" id="SignalP"/>
    </source>
</evidence>
<dbReference type="AlphaFoldDB" id="A0A812I243"/>
<gene>
    <name evidence="3" type="primary">Poglut1</name>
    <name evidence="3" type="ORF">SNAT2548_LOCUS2612</name>
</gene>
<dbReference type="PANTHER" id="PTHR12203">
    <property type="entry name" value="KDEL LYS-ASP-GLU-LEU CONTAINING - RELATED"/>
    <property type="match status" value="1"/>
</dbReference>
<feature type="domain" description="Glycosyl transferase CAP10" evidence="2">
    <location>
        <begin position="112"/>
        <end position="356"/>
    </location>
</feature>
<dbReference type="InterPro" id="IPR051091">
    <property type="entry name" value="O-Glucosyltr/Glycosyltrsf_90"/>
</dbReference>
<evidence type="ECO:0000313" key="4">
    <source>
        <dbReference type="Proteomes" id="UP000604046"/>
    </source>
</evidence>
<evidence type="ECO:0000259" key="2">
    <source>
        <dbReference type="SMART" id="SM00672"/>
    </source>
</evidence>
<dbReference type="OrthoDB" id="512899at2759"/>
<keyword evidence="4" id="KW-1185">Reference proteome</keyword>
<dbReference type="Proteomes" id="UP000604046">
    <property type="component" value="Unassembled WGS sequence"/>
</dbReference>